<keyword evidence="2" id="KW-1185">Reference proteome</keyword>
<evidence type="ECO:0000313" key="2">
    <source>
        <dbReference type="Proteomes" id="UP000182114"/>
    </source>
</evidence>
<dbReference type="AlphaFoldDB" id="A0A1G7LL18"/>
<proteinExistence type="predicted"/>
<accession>A0A1G7LL18</accession>
<dbReference type="RefSeq" id="WP_024480381.1">
    <property type="nucleotide sequence ID" value="NZ_FNBD01000019.1"/>
</dbReference>
<dbReference type="eggNOG" id="ENOG50311FB">
    <property type="taxonomic scope" value="Bacteria"/>
</dbReference>
<organism evidence="1 2">
    <name type="scientific">Cellulophaga baltica</name>
    <dbReference type="NCBI Taxonomy" id="76594"/>
    <lineage>
        <taxon>Bacteria</taxon>
        <taxon>Pseudomonadati</taxon>
        <taxon>Bacteroidota</taxon>
        <taxon>Flavobacteriia</taxon>
        <taxon>Flavobacteriales</taxon>
        <taxon>Flavobacteriaceae</taxon>
        <taxon>Cellulophaga</taxon>
    </lineage>
</organism>
<gene>
    <name evidence="1" type="ORF">SAMN04487992_1195</name>
</gene>
<sequence>MSDYILKFWPKEDTIADKTIEIEKELTEAKIIGEKIDFWGKPAFKAGNLINEFLEPKLERTNPYFDTIAITIEANNYGVIEGAEDFEYIDRRNVISIKGGEGAFNKWHLMCKKLNAITGDEYQGGWELL</sequence>
<protein>
    <submittedName>
        <fullName evidence="1">Uncharacterized protein</fullName>
    </submittedName>
</protein>
<evidence type="ECO:0000313" key="1">
    <source>
        <dbReference type="EMBL" id="SDF50044.1"/>
    </source>
</evidence>
<reference evidence="2" key="1">
    <citation type="submission" date="2016-10" db="EMBL/GenBank/DDBJ databases">
        <authorList>
            <person name="Varghese N."/>
            <person name="Submissions S."/>
        </authorList>
    </citation>
    <scope>NUCLEOTIDE SEQUENCE [LARGE SCALE GENOMIC DNA]</scope>
    <source>
        <strain evidence="2">DSM 24729</strain>
    </source>
</reference>
<dbReference type="EMBL" id="FNBD01000019">
    <property type="protein sequence ID" value="SDF50044.1"/>
    <property type="molecule type" value="Genomic_DNA"/>
</dbReference>
<dbReference type="Proteomes" id="UP000182114">
    <property type="component" value="Unassembled WGS sequence"/>
</dbReference>
<name>A0A1G7LL18_9FLAO</name>